<dbReference type="Gene3D" id="3.30.420.10">
    <property type="entry name" value="Ribonuclease H-like superfamily/Ribonuclease H"/>
    <property type="match status" value="1"/>
</dbReference>
<reference evidence="8" key="1">
    <citation type="submission" date="2017-08" db="EMBL/GenBank/DDBJ databases">
        <title>A dynamic microbial community with high functional redundancy inhabits the cold, oxic subseafloor aquifer.</title>
        <authorList>
            <person name="Tully B.J."/>
            <person name="Wheat C.G."/>
            <person name="Glazer B.T."/>
            <person name="Huber J.A."/>
        </authorList>
    </citation>
    <scope>NUCLEOTIDE SEQUENCE [LARGE SCALE GENOMIC DNA]</scope>
</reference>
<evidence type="ECO:0000313" key="7">
    <source>
        <dbReference type="EMBL" id="PCJ40203.1"/>
    </source>
</evidence>
<dbReference type="SMART" id="SM00901">
    <property type="entry name" value="FRG"/>
    <property type="match status" value="1"/>
</dbReference>
<protein>
    <recommendedName>
        <fullName evidence="1">DNA-directed DNA polymerase</fullName>
        <ecNumber evidence="1">2.7.7.7</ecNumber>
    </recommendedName>
</protein>
<evidence type="ECO:0000313" key="8">
    <source>
        <dbReference type="Proteomes" id="UP000228987"/>
    </source>
</evidence>
<dbReference type="GO" id="GO:0008408">
    <property type="term" value="F:3'-5' exonuclease activity"/>
    <property type="evidence" value="ECO:0007669"/>
    <property type="project" value="TreeGrafter"/>
</dbReference>
<dbReference type="GO" id="GO:0003677">
    <property type="term" value="F:DNA binding"/>
    <property type="evidence" value="ECO:0007669"/>
    <property type="project" value="InterPro"/>
</dbReference>
<sequence>MRQIAISIETTGPELSSGHRVIEIGAVELIHEKLTGHHYHQYINPQRTVEEIAIERHGITDEFLGNKPIFSEITKEFLAFVGKDEIITYNAGFVLSFLHHEFALIKGENHSDDLNNDVVDVLVIGNERHPKQNNSLYSLCDRYYVDTSQSGLFGSLFRAEIIADLLFALIDESTKKITSDLSHYEAGENLIVVDSFSDFDQAIDGFSKTALCRGVSNHEYPLLPSLFRHADVESADIREHNLMWVFKTHAKAHLDIFPENEIEWMAIAQHHGLPTRLLDWSLSPLVACFFAVQSLSSDDAAIYIYDIGKFQKEEEIQPSKLNNIVAFFPSHGTKRVTAQSGMFTIHPTKNMKLESESIKKILIPASKKKYFLEKLVKYGIHQGTIFPDLDGLSNYIRYLNDYR</sequence>
<gene>
    <name evidence="7" type="ORF">COA71_11895</name>
</gene>
<evidence type="ECO:0000259" key="6">
    <source>
        <dbReference type="SMART" id="SM00901"/>
    </source>
</evidence>
<evidence type="ECO:0000259" key="5">
    <source>
        <dbReference type="SMART" id="SM00479"/>
    </source>
</evidence>
<organism evidence="7 8">
    <name type="scientific">SAR86 cluster bacterium</name>
    <dbReference type="NCBI Taxonomy" id="2030880"/>
    <lineage>
        <taxon>Bacteria</taxon>
        <taxon>Pseudomonadati</taxon>
        <taxon>Pseudomonadota</taxon>
        <taxon>Gammaproteobacteria</taxon>
        <taxon>SAR86 cluster</taxon>
    </lineage>
</organism>
<dbReference type="GO" id="GO:0045004">
    <property type="term" value="P:DNA replication proofreading"/>
    <property type="evidence" value="ECO:0007669"/>
    <property type="project" value="TreeGrafter"/>
</dbReference>
<dbReference type="SMART" id="SM00479">
    <property type="entry name" value="EXOIII"/>
    <property type="match status" value="1"/>
</dbReference>
<dbReference type="EMBL" id="NVWI01000010">
    <property type="protein sequence ID" value="PCJ40203.1"/>
    <property type="molecule type" value="Genomic_DNA"/>
</dbReference>
<dbReference type="InterPro" id="IPR036397">
    <property type="entry name" value="RNaseH_sf"/>
</dbReference>
<dbReference type="GO" id="GO:0003887">
    <property type="term" value="F:DNA-directed DNA polymerase activity"/>
    <property type="evidence" value="ECO:0007669"/>
    <property type="project" value="UniProtKB-EC"/>
</dbReference>
<evidence type="ECO:0000256" key="3">
    <source>
        <dbReference type="ARBA" id="ARBA00022839"/>
    </source>
</evidence>
<dbReference type="InterPro" id="IPR013520">
    <property type="entry name" value="Ribonucl_H"/>
</dbReference>
<dbReference type="InterPro" id="IPR012337">
    <property type="entry name" value="RNaseH-like_sf"/>
</dbReference>
<keyword evidence="3" id="KW-0378">Hydrolase</keyword>
<keyword evidence="3" id="KW-0269">Exonuclease</keyword>
<accession>A0A2A5C8W8</accession>
<comment type="catalytic activity">
    <reaction evidence="4">
        <text>DNA(n) + a 2'-deoxyribonucleoside 5'-triphosphate = DNA(n+1) + diphosphate</text>
        <dbReference type="Rhea" id="RHEA:22508"/>
        <dbReference type="Rhea" id="RHEA-COMP:17339"/>
        <dbReference type="Rhea" id="RHEA-COMP:17340"/>
        <dbReference type="ChEBI" id="CHEBI:33019"/>
        <dbReference type="ChEBI" id="CHEBI:61560"/>
        <dbReference type="ChEBI" id="CHEBI:173112"/>
        <dbReference type="EC" id="2.7.7.7"/>
    </reaction>
</comment>
<evidence type="ECO:0000256" key="1">
    <source>
        <dbReference type="ARBA" id="ARBA00012417"/>
    </source>
</evidence>
<dbReference type="NCBIfam" id="TIGR00573">
    <property type="entry name" value="dnaq"/>
    <property type="match status" value="1"/>
</dbReference>
<dbReference type="InterPro" id="IPR014966">
    <property type="entry name" value="FRG-dom"/>
</dbReference>
<feature type="domain" description="FRG" evidence="6">
    <location>
        <begin position="206"/>
        <end position="303"/>
    </location>
</feature>
<dbReference type="InterPro" id="IPR006054">
    <property type="entry name" value="DnaQ"/>
</dbReference>
<evidence type="ECO:0000256" key="2">
    <source>
        <dbReference type="ARBA" id="ARBA00022722"/>
    </source>
</evidence>
<comment type="caution">
    <text evidence="7">The sequence shown here is derived from an EMBL/GenBank/DDBJ whole genome shotgun (WGS) entry which is preliminary data.</text>
</comment>
<dbReference type="Pfam" id="PF00929">
    <property type="entry name" value="RNase_T"/>
    <property type="match status" value="1"/>
</dbReference>
<dbReference type="Proteomes" id="UP000228987">
    <property type="component" value="Unassembled WGS sequence"/>
</dbReference>
<dbReference type="GO" id="GO:0005829">
    <property type="term" value="C:cytosol"/>
    <property type="evidence" value="ECO:0007669"/>
    <property type="project" value="TreeGrafter"/>
</dbReference>
<dbReference type="AlphaFoldDB" id="A0A2A5C8W8"/>
<dbReference type="SUPFAM" id="SSF53098">
    <property type="entry name" value="Ribonuclease H-like"/>
    <property type="match status" value="1"/>
</dbReference>
<dbReference type="PANTHER" id="PTHR30231:SF41">
    <property type="entry name" value="DNA POLYMERASE III SUBUNIT EPSILON"/>
    <property type="match status" value="1"/>
</dbReference>
<dbReference type="EC" id="2.7.7.7" evidence="1"/>
<proteinExistence type="predicted"/>
<dbReference type="Pfam" id="PF08867">
    <property type="entry name" value="FRG"/>
    <property type="match status" value="1"/>
</dbReference>
<name>A0A2A5C8W8_9GAMM</name>
<keyword evidence="2" id="KW-0540">Nuclease</keyword>
<dbReference type="PANTHER" id="PTHR30231">
    <property type="entry name" value="DNA POLYMERASE III SUBUNIT EPSILON"/>
    <property type="match status" value="1"/>
</dbReference>
<evidence type="ECO:0000256" key="4">
    <source>
        <dbReference type="ARBA" id="ARBA00049244"/>
    </source>
</evidence>
<feature type="domain" description="Exonuclease" evidence="5">
    <location>
        <begin position="2"/>
        <end position="175"/>
    </location>
</feature>